<dbReference type="CDD" id="cd13228">
    <property type="entry name" value="PHear_NECAP"/>
    <property type="match status" value="1"/>
</dbReference>
<dbReference type="SUPFAM" id="SSF50729">
    <property type="entry name" value="PH domain-like"/>
    <property type="match status" value="1"/>
</dbReference>
<evidence type="ECO:0000256" key="1">
    <source>
        <dbReference type="SAM" id="MobiDB-lite"/>
    </source>
</evidence>
<dbReference type="PANTHER" id="PTHR12847">
    <property type="entry name" value="ATP-BINDING CASSETTE ABC TRANSPORTER-RELATED"/>
    <property type="match status" value="1"/>
</dbReference>
<feature type="region of interest" description="Disordered" evidence="1">
    <location>
        <begin position="21"/>
        <end position="41"/>
    </location>
</feature>
<dbReference type="Gene3D" id="2.30.29.30">
    <property type="entry name" value="Pleckstrin-homology domain (PH domain)/Phosphotyrosine-binding domain (PTB)"/>
    <property type="match status" value="1"/>
</dbReference>
<reference evidence="3 4" key="1">
    <citation type="journal article" date="2018" name="Plant J.">
        <title>Genome sequences of Chlorella sorokiniana UTEX 1602 and Micractinium conductrix SAG 241.80: implications to maltose excretion by a green alga.</title>
        <authorList>
            <person name="Arriola M.B."/>
            <person name="Velmurugan N."/>
            <person name="Zhang Y."/>
            <person name="Plunkett M.H."/>
            <person name="Hondzo H."/>
            <person name="Barney B.M."/>
        </authorList>
    </citation>
    <scope>NUCLEOTIDE SEQUENCE [LARGE SCALE GENOMIC DNA]</scope>
    <source>
        <strain evidence="4">UTEX 1602</strain>
    </source>
</reference>
<evidence type="ECO:0000313" key="3">
    <source>
        <dbReference type="EMBL" id="PRW58154.1"/>
    </source>
</evidence>
<dbReference type="GO" id="GO:0006897">
    <property type="term" value="P:endocytosis"/>
    <property type="evidence" value="ECO:0007669"/>
    <property type="project" value="InterPro"/>
</dbReference>
<organism evidence="3 4">
    <name type="scientific">Chlorella sorokiniana</name>
    <name type="common">Freshwater green alga</name>
    <dbReference type="NCBI Taxonomy" id="3076"/>
    <lineage>
        <taxon>Eukaryota</taxon>
        <taxon>Viridiplantae</taxon>
        <taxon>Chlorophyta</taxon>
        <taxon>core chlorophytes</taxon>
        <taxon>Trebouxiophyceae</taxon>
        <taxon>Chlorellales</taxon>
        <taxon>Chlorellaceae</taxon>
        <taxon>Chlorella clade</taxon>
        <taxon>Chlorella</taxon>
    </lineage>
</organism>
<keyword evidence="4" id="KW-1185">Reference proteome</keyword>
<feature type="compositionally biased region" description="Low complexity" evidence="1">
    <location>
        <begin position="265"/>
        <end position="284"/>
    </location>
</feature>
<dbReference type="InterPro" id="IPR012466">
    <property type="entry name" value="NECAP_PHear"/>
</dbReference>
<dbReference type="EMBL" id="LHPG02000005">
    <property type="protein sequence ID" value="PRW58154.1"/>
    <property type="molecule type" value="Genomic_DNA"/>
</dbReference>
<feature type="compositionally biased region" description="Low complexity" evidence="1">
    <location>
        <begin position="21"/>
        <end position="32"/>
    </location>
</feature>
<feature type="region of interest" description="Disordered" evidence="1">
    <location>
        <begin position="190"/>
        <end position="211"/>
    </location>
</feature>
<dbReference type="InterPro" id="IPR011993">
    <property type="entry name" value="PH-like_dom_sf"/>
</dbReference>
<comment type="caution">
    <text evidence="3">The sequence shown here is derived from an EMBL/GenBank/DDBJ whole genome shotgun (WGS) entry which is preliminary data.</text>
</comment>
<dbReference type="GO" id="GO:0030125">
    <property type="term" value="C:clathrin vesicle coat"/>
    <property type="evidence" value="ECO:0007669"/>
    <property type="project" value="TreeGrafter"/>
</dbReference>
<feature type="region of interest" description="Disordered" evidence="1">
    <location>
        <begin position="262"/>
        <end position="294"/>
    </location>
</feature>
<dbReference type="Pfam" id="PF07933">
    <property type="entry name" value="DUF1681"/>
    <property type="match status" value="1"/>
</dbReference>
<feature type="compositionally biased region" description="Low complexity" evidence="1">
    <location>
        <begin position="191"/>
        <end position="211"/>
    </location>
</feature>
<dbReference type="STRING" id="3076.A0A2P6TVR6"/>
<name>A0A2P6TVR6_CHLSO</name>
<evidence type="ECO:0000259" key="2">
    <source>
        <dbReference type="Pfam" id="PF07933"/>
    </source>
</evidence>
<dbReference type="PANTHER" id="PTHR12847:SF9">
    <property type="entry name" value="NECAP-LIKE PROTEIN CG9132"/>
    <property type="match status" value="1"/>
</dbReference>
<dbReference type="Proteomes" id="UP000239899">
    <property type="component" value="Unassembled WGS sequence"/>
</dbReference>
<proteinExistence type="predicted"/>
<dbReference type="AlphaFoldDB" id="A0A2P6TVR6"/>
<dbReference type="OrthoDB" id="10265489at2759"/>
<gene>
    <name evidence="3" type="ORF">C2E21_2921</name>
</gene>
<feature type="domain" description="NECAP PHear" evidence="2">
    <location>
        <begin position="49"/>
        <end position="225"/>
    </location>
</feature>
<accession>A0A2P6TVR6</accession>
<sequence>MQAAGPVIMPQELEQDAVAGTAPAAEPTAAAAGSGGGAPAEAEGAALPEMVLFRCKEAYVYRVPPATTVGHRAELWDVNKWLATVSLRVVQADDDASVRLLDEKTGDLFAECPVPTDKPLQTAVEPVIDSSRYFVLRIVDRDSGRHAFIGVGFRERSEASDFNAALHEFLQYIKRKRAAEAMRHAYEERLQSQASAGSESSEAASPLAPLPDLSIKEGETLRLRINAPKQAGSSNFVSGAGPRRGMLNKNFSLIVDGHGGTIAALSSPSPSSSPKLGMSLSPSLEAGGGSPSAA</sequence>
<protein>
    <submittedName>
        <fullName evidence="3">Adaptin ear-binding coat-associated 2</fullName>
    </submittedName>
</protein>
<evidence type="ECO:0000313" key="4">
    <source>
        <dbReference type="Proteomes" id="UP000239899"/>
    </source>
</evidence>